<evidence type="ECO:0000313" key="2">
    <source>
        <dbReference type="Proteomes" id="UP000036932"/>
    </source>
</evidence>
<proteinExistence type="predicted"/>
<dbReference type="InterPro" id="IPR008257">
    <property type="entry name" value="Pept_M19"/>
</dbReference>
<sequence>MRTIDFHCDALSKMWEEPKASFVNDPHMDVTMQHLEEGDIALQIFAIFLSEEYGKASFERVLAQIDAYRSRIVTPGYLKPLLWREQVQEVREGQQGRYSALSLEGVDGLEGSLHYVKLCYDLGVRFMGITWNYANWAADGVLEQRNGGFTKRGRRLVEECNSTGIILDVSHLSQAGFWELTELTKRPVIASHSNAYSICKHPRNLSDEQIRALIAIDGMIGITFVPWFIRSGTERVKPEDLLPHIEKICELGGEKHIMFGSDFDGIDQWVSGLEHPGRYPQFQELLLKHYPESMVQGWMSKYALQFLERNLPSLTSQE</sequence>
<name>A0A0M1P628_9BACL</name>
<gene>
    <name evidence="1" type="ORF">AM231_12860</name>
</gene>
<dbReference type="GO" id="GO:0006508">
    <property type="term" value="P:proteolysis"/>
    <property type="evidence" value="ECO:0007669"/>
    <property type="project" value="InterPro"/>
</dbReference>
<dbReference type="SUPFAM" id="SSF51556">
    <property type="entry name" value="Metallo-dependent hydrolases"/>
    <property type="match status" value="1"/>
</dbReference>
<reference evidence="2" key="1">
    <citation type="submission" date="2015-08" db="EMBL/GenBank/DDBJ databases">
        <title>Genome sequencing project for genomic taxonomy and phylogenomics of Bacillus-like bacteria.</title>
        <authorList>
            <person name="Liu B."/>
            <person name="Wang J."/>
            <person name="Zhu Y."/>
            <person name="Liu G."/>
            <person name="Chen Q."/>
            <person name="Chen Z."/>
            <person name="Lan J."/>
            <person name="Che J."/>
            <person name="Ge C."/>
            <person name="Shi H."/>
            <person name="Pan Z."/>
            <person name="Liu X."/>
        </authorList>
    </citation>
    <scope>NUCLEOTIDE SEQUENCE [LARGE SCALE GENOMIC DNA]</scope>
    <source>
        <strain evidence="2">FJAT-22460</strain>
    </source>
</reference>
<comment type="caution">
    <text evidence="1">The sequence shown here is derived from an EMBL/GenBank/DDBJ whole genome shotgun (WGS) entry which is preliminary data.</text>
</comment>
<protein>
    <submittedName>
        <fullName evidence="1">Membrane dipeptidase</fullName>
    </submittedName>
</protein>
<dbReference type="PANTHER" id="PTHR10443">
    <property type="entry name" value="MICROSOMAL DIPEPTIDASE"/>
    <property type="match status" value="1"/>
</dbReference>
<dbReference type="AlphaFoldDB" id="A0A0M1P628"/>
<dbReference type="Pfam" id="PF01244">
    <property type="entry name" value="Peptidase_M19"/>
    <property type="match status" value="1"/>
</dbReference>
<accession>A0A0M1P628</accession>
<keyword evidence="2" id="KW-1185">Reference proteome</keyword>
<dbReference type="PATRIC" id="fig|1705565.3.peg.4599"/>
<dbReference type="InterPro" id="IPR032466">
    <property type="entry name" value="Metal_Hydrolase"/>
</dbReference>
<dbReference type="GO" id="GO:0070573">
    <property type="term" value="F:metallodipeptidase activity"/>
    <property type="evidence" value="ECO:0007669"/>
    <property type="project" value="InterPro"/>
</dbReference>
<dbReference type="PROSITE" id="PS51365">
    <property type="entry name" value="RENAL_DIPEPTIDASE_2"/>
    <property type="match status" value="1"/>
</dbReference>
<dbReference type="Proteomes" id="UP000036932">
    <property type="component" value="Unassembled WGS sequence"/>
</dbReference>
<dbReference type="EMBL" id="LIUT01000001">
    <property type="protein sequence ID" value="KOR89936.1"/>
    <property type="molecule type" value="Genomic_DNA"/>
</dbReference>
<evidence type="ECO:0000313" key="1">
    <source>
        <dbReference type="EMBL" id="KOR89936.1"/>
    </source>
</evidence>
<dbReference type="CDD" id="cd01301">
    <property type="entry name" value="rDP_like"/>
    <property type="match status" value="1"/>
</dbReference>
<dbReference type="RefSeq" id="WP_054402928.1">
    <property type="nucleotide sequence ID" value="NZ_LIUT01000001.1"/>
</dbReference>
<dbReference type="PANTHER" id="PTHR10443:SF12">
    <property type="entry name" value="DIPEPTIDASE"/>
    <property type="match status" value="1"/>
</dbReference>
<dbReference type="Gene3D" id="3.20.20.140">
    <property type="entry name" value="Metal-dependent hydrolases"/>
    <property type="match status" value="1"/>
</dbReference>
<organism evidence="1 2">
    <name type="scientific">Paenibacillus solani</name>
    <dbReference type="NCBI Taxonomy" id="1705565"/>
    <lineage>
        <taxon>Bacteria</taxon>
        <taxon>Bacillati</taxon>
        <taxon>Bacillota</taxon>
        <taxon>Bacilli</taxon>
        <taxon>Bacillales</taxon>
        <taxon>Paenibacillaceae</taxon>
        <taxon>Paenibacillus</taxon>
    </lineage>
</organism>
<dbReference type="OrthoDB" id="9804920at2"/>